<dbReference type="GO" id="GO:0005770">
    <property type="term" value="C:late endosome"/>
    <property type="evidence" value="ECO:0007669"/>
    <property type="project" value="TreeGrafter"/>
</dbReference>
<dbReference type="GO" id="GO:0005525">
    <property type="term" value="F:GTP binding"/>
    <property type="evidence" value="ECO:0007669"/>
    <property type="project" value="UniProtKB-KW"/>
</dbReference>
<dbReference type="FunFam" id="3.40.50.300:FF:001447">
    <property type="entry name" value="Ras-related protein Rab-1B"/>
    <property type="match status" value="1"/>
</dbReference>
<dbReference type="SMART" id="SM00173">
    <property type="entry name" value="RAS"/>
    <property type="match status" value="1"/>
</dbReference>
<dbReference type="NCBIfam" id="TIGR00231">
    <property type="entry name" value="small_GTP"/>
    <property type="match status" value="1"/>
</dbReference>
<reference evidence="5" key="1">
    <citation type="submission" date="2011-05" db="EMBL/GenBank/DDBJ databases">
        <authorList>
            <person name="Richards S.R."/>
            <person name="Qu J."/>
            <person name="Jiang H."/>
            <person name="Jhangiani S.N."/>
            <person name="Agravi P."/>
            <person name="Goodspeed R."/>
            <person name="Gross S."/>
            <person name="Mandapat C."/>
            <person name="Jackson L."/>
            <person name="Mathew T."/>
            <person name="Pu L."/>
            <person name="Thornton R."/>
            <person name="Saada N."/>
            <person name="Wilczek-Boney K.B."/>
            <person name="Lee S."/>
            <person name="Kovar C."/>
            <person name="Wu Y."/>
            <person name="Scherer S.E."/>
            <person name="Worley K.C."/>
            <person name="Muzny D.M."/>
            <person name="Gibbs R."/>
        </authorList>
    </citation>
    <scope>NUCLEOTIDE SEQUENCE</scope>
    <source>
        <strain evidence="5">Brora</strain>
    </source>
</reference>
<keyword evidence="2" id="KW-0547">Nucleotide-binding</keyword>
<accession>T1JCY4</accession>
<reference evidence="4" key="2">
    <citation type="submission" date="2015-02" db="UniProtKB">
        <authorList>
            <consortium name="EnsemblMetazoa"/>
        </authorList>
    </citation>
    <scope>IDENTIFICATION</scope>
</reference>
<comment type="similarity">
    <text evidence="1">Belongs to the small GTPase superfamily. Rab family.</text>
</comment>
<dbReference type="STRING" id="126957.T1JCY4"/>
<dbReference type="GO" id="GO:0003924">
    <property type="term" value="F:GTPase activity"/>
    <property type="evidence" value="ECO:0007669"/>
    <property type="project" value="InterPro"/>
</dbReference>
<dbReference type="AlphaFoldDB" id="T1JCY4"/>
<dbReference type="Proteomes" id="UP000014500">
    <property type="component" value="Unassembled WGS sequence"/>
</dbReference>
<dbReference type="PROSITE" id="PS51419">
    <property type="entry name" value="RAB"/>
    <property type="match status" value="1"/>
</dbReference>
<keyword evidence="3" id="KW-0342">GTP-binding</keyword>
<keyword evidence="5" id="KW-1185">Reference proteome</keyword>
<dbReference type="InterPro" id="IPR001806">
    <property type="entry name" value="Small_GTPase"/>
</dbReference>
<dbReference type="PRINTS" id="PR00449">
    <property type="entry name" value="RASTRNSFRMNG"/>
</dbReference>
<sequence>MARKLKHKPDLKVVLVGAKSVGKTCLLRRYLDRKYVESESTLGASFVLKLWHSYSVAIWVDTAGEERFAGLSSFYCRGAGAAILAFDPTDKTSFDALEAIFIPLLDAAREDCLKVVVGTKFDIVDSNSRKVSNRDAVTLARALNPSATASPGDIAYFETSSLTGSNVDEAFEYIFDRVLMANGDEKKFEVDDALVLKSYDSHGRCNKR</sequence>
<dbReference type="SMART" id="SM00175">
    <property type="entry name" value="RAB"/>
    <property type="match status" value="1"/>
</dbReference>
<proteinExistence type="inferred from homology"/>
<dbReference type="PhylomeDB" id="T1JCY4"/>
<evidence type="ECO:0000256" key="2">
    <source>
        <dbReference type="ARBA" id="ARBA00022741"/>
    </source>
</evidence>
<dbReference type="InterPro" id="IPR005225">
    <property type="entry name" value="Small_GTP-bd"/>
</dbReference>
<dbReference type="PANTHER" id="PTHR47981">
    <property type="entry name" value="RAB FAMILY"/>
    <property type="match status" value="1"/>
</dbReference>
<evidence type="ECO:0000313" key="4">
    <source>
        <dbReference type="EnsemblMetazoa" id="SMAR011655-PA"/>
    </source>
</evidence>
<dbReference type="SMART" id="SM00174">
    <property type="entry name" value="RHO"/>
    <property type="match status" value="1"/>
</dbReference>
<evidence type="ECO:0000313" key="5">
    <source>
        <dbReference type="Proteomes" id="UP000014500"/>
    </source>
</evidence>
<organism evidence="4 5">
    <name type="scientific">Strigamia maritima</name>
    <name type="common">European centipede</name>
    <name type="synonym">Geophilus maritimus</name>
    <dbReference type="NCBI Taxonomy" id="126957"/>
    <lineage>
        <taxon>Eukaryota</taxon>
        <taxon>Metazoa</taxon>
        <taxon>Ecdysozoa</taxon>
        <taxon>Arthropoda</taxon>
        <taxon>Myriapoda</taxon>
        <taxon>Chilopoda</taxon>
        <taxon>Pleurostigmophora</taxon>
        <taxon>Geophilomorpha</taxon>
        <taxon>Linotaeniidae</taxon>
        <taxon>Strigamia</taxon>
    </lineage>
</organism>
<dbReference type="OMA" id="DEQDMPA"/>
<dbReference type="Gene3D" id="3.40.50.300">
    <property type="entry name" value="P-loop containing nucleotide triphosphate hydrolases"/>
    <property type="match status" value="1"/>
</dbReference>
<dbReference type="InterPro" id="IPR027417">
    <property type="entry name" value="P-loop_NTPase"/>
</dbReference>
<dbReference type="GO" id="GO:0005764">
    <property type="term" value="C:lysosome"/>
    <property type="evidence" value="ECO:0007669"/>
    <property type="project" value="TreeGrafter"/>
</dbReference>
<dbReference type="Pfam" id="PF00071">
    <property type="entry name" value="Ras"/>
    <property type="match status" value="1"/>
</dbReference>
<dbReference type="EnsemblMetazoa" id="SMAR011655-RA">
    <property type="protein sequence ID" value="SMAR011655-PA"/>
    <property type="gene ID" value="SMAR011655"/>
</dbReference>
<dbReference type="PROSITE" id="PS51421">
    <property type="entry name" value="RAS"/>
    <property type="match status" value="1"/>
</dbReference>
<name>T1JCY4_STRMM</name>
<protein>
    <submittedName>
        <fullName evidence="4">Uncharacterized protein</fullName>
    </submittedName>
</protein>
<evidence type="ECO:0000256" key="3">
    <source>
        <dbReference type="ARBA" id="ARBA00023134"/>
    </source>
</evidence>
<dbReference type="PANTHER" id="PTHR47981:SF20">
    <property type="entry name" value="RAS-RELATED PROTEIN RAB-7A"/>
    <property type="match status" value="1"/>
</dbReference>
<evidence type="ECO:0000256" key="1">
    <source>
        <dbReference type="ARBA" id="ARBA00006270"/>
    </source>
</evidence>
<dbReference type="EMBL" id="JH432085">
    <property type="status" value="NOT_ANNOTATED_CDS"/>
    <property type="molecule type" value="Genomic_DNA"/>
</dbReference>
<dbReference type="GO" id="GO:0045335">
    <property type="term" value="C:phagocytic vesicle"/>
    <property type="evidence" value="ECO:0007669"/>
    <property type="project" value="TreeGrafter"/>
</dbReference>
<dbReference type="SUPFAM" id="SSF52540">
    <property type="entry name" value="P-loop containing nucleoside triphosphate hydrolases"/>
    <property type="match status" value="1"/>
</dbReference>
<dbReference type="GO" id="GO:0090385">
    <property type="term" value="P:phagosome-lysosome fusion"/>
    <property type="evidence" value="ECO:0007669"/>
    <property type="project" value="TreeGrafter"/>
</dbReference>
<dbReference type="HOGENOM" id="CLU_041217_10_2_1"/>
<dbReference type="eggNOG" id="KOG0092">
    <property type="taxonomic scope" value="Eukaryota"/>
</dbReference>